<dbReference type="AlphaFoldDB" id="A0A8D8QR85"/>
<dbReference type="EMBL" id="HBUF01091860">
    <property type="protein sequence ID" value="CAG6635896.1"/>
    <property type="molecule type" value="Transcribed_RNA"/>
</dbReference>
<organism evidence="2">
    <name type="scientific">Cacopsylla melanoneura</name>
    <dbReference type="NCBI Taxonomy" id="428564"/>
    <lineage>
        <taxon>Eukaryota</taxon>
        <taxon>Metazoa</taxon>
        <taxon>Ecdysozoa</taxon>
        <taxon>Arthropoda</taxon>
        <taxon>Hexapoda</taxon>
        <taxon>Insecta</taxon>
        <taxon>Pterygota</taxon>
        <taxon>Neoptera</taxon>
        <taxon>Paraneoptera</taxon>
        <taxon>Hemiptera</taxon>
        <taxon>Sternorrhyncha</taxon>
        <taxon>Psylloidea</taxon>
        <taxon>Psyllidae</taxon>
        <taxon>Psyllinae</taxon>
        <taxon>Cacopsylla</taxon>
    </lineage>
</organism>
<dbReference type="EMBL" id="HBUF01091859">
    <property type="protein sequence ID" value="CAG6635894.1"/>
    <property type="molecule type" value="Transcribed_RNA"/>
</dbReference>
<keyword evidence="1" id="KW-0175">Coiled coil</keyword>
<accession>A0A8D8QR85</accession>
<evidence type="ECO:0000256" key="1">
    <source>
        <dbReference type="SAM" id="Coils"/>
    </source>
</evidence>
<dbReference type="Gene3D" id="3.30.70.1820">
    <property type="entry name" value="L1 transposable element, RRM domain"/>
    <property type="match status" value="1"/>
</dbReference>
<name>A0A8D8QR85_9HEMI</name>
<evidence type="ECO:0000313" key="2">
    <source>
        <dbReference type="EMBL" id="CAG6635894.1"/>
    </source>
</evidence>
<protein>
    <submittedName>
        <fullName evidence="2">Uncharacterized protein</fullName>
    </submittedName>
</protein>
<reference evidence="2" key="1">
    <citation type="submission" date="2021-05" db="EMBL/GenBank/DDBJ databases">
        <authorList>
            <person name="Alioto T."/>
            <person name="Alioto T."/>
            <person name="Gomez Garrido J."/>
        </authorList>
    </citation>
    <scope>NUCLEOTIDE SEQUENCE</scope>
</reference>
<proteinExistence type="predicted"/>
<feature type="coiled-coil region" evidence="1">
    <location>
        <begin position="67"/>
        <end position="94"/>
    </location>
</feature>
<sequence length="258" mass="29629">MRKKCVLCNKTGECIQCTYCEMNICLTCADISTFEANLLKKQKNNLKYECTSCCEKEASKSKSSDGVSQLAEVVKNLQQQIQLLQQSIESMKNNRENDPSDKSSYDMDTIINEMSERNKREKNIIIYDVPECNSDNQVEISNYDKSKFKDIVVQLKVKPIDPRKIIRLGKPDQSNPQKPRPLLVTLSTKGEAIAMLKNAREKHLGIKHDLTPFQRDKLKDLQSKLQEKMGKGDNQWKIKYVRGTPQLIKINSEPNLTR</sequence>